<feature type="domain" description="Reverse transcriptase" evidence="2">
    <location>
        <begin position="1"/>
        <end position="221"/>
    </location>
</feature>
<feature type="region of interest" description="Disordered" evidence="1">
    <location>
        <begin position="136"/>
        <end position="235"/>
    </location>
</feature>
<dbReference type="EMBL" id="JANPWB010000002">
    <property type="protein sequence ID" value="KAJ1205520.1"/>
    <property type="molecule type" value="Genomic_DNA"/>
</dbReference>
<dbReference type="PANTHER" id="PTHR47027">
    <property type="entry name" value="REVERSE TRANSCRIPTASE DOMAIN-CONTAINING PROTEIN"/>
    <property type="match status" value="1"/>
</dbReference>
<dbReference type="PANTHER" id="PTHR47027:SF30">
    <property type="entry name" value="THAP-TYPE DOMAIN-CONTAINING PROTEIN"/>
    <property type="match status" value="1"/>
</dbReference>
<proteinExistence type="predicted"/>
<organism evidence="3 4">
    <name type="scientific">Pleurodeles waltl</name>
    <name type="common">Iberian ribbed newt</name>
    <dbReference type="NCBI Taxonomy" id="8319"/>
    <lineage>
        <taxon>Eukaryota</taxon>
        <taxon>Metazoa</taxon>
        <taxon>Chordata</taxon>
        <taxon>Craniata</taxon>
        <taxon>Vertebrata</taxon>
        <taxon>Euteleostomi</taxon>
        <taxon>Amphibia</taxon>
        <taxon>Batrachia</taxon>
        <taxon>Caudata</taxon>
        <taxon>Salamandroidea</taxon>
        <taxon>Salamandridae</taxon>
        <taxon>Pleurodelinae</taxon>
        <taxon>Pleurodeles</taxon>
    </lineage>
</organism>
<name>A0AAV7VV05_PLEWA</name>
<evidence type="ECO:0000259" key="2">
    <source>
        <dbReference type="PROSITE" id="PS50878"/>
    </source>
</evidence>
<comment type="caution">
    <text evidence="3">The sequence shown here is derived from an EMBL/GenBank/DDBJ whole genome shotgun (WGS) entry which is preliminary data.</text>
</comment>
<reference evidence="3" key="1">
    <citation type="journal article" date="2022" name="bioRxiv">
        <title>Sequencing and chromosome-scale assembly of the giantPleurodeles waltlgenome.</title>
        <authorList>
            <person name="Brown T."/>
            <person name="Elewa A."/>
            <person name="Iarovenko S."/>
            <person name="Subramanian E."/>
            <person name="Araus A.J."/>
            <person name="Petzold A."/>
            <person name="Susuki M."/>
            <person name="Suzuki K.-i.T."/>
            <person name="Hayashi T."/>
            <person name="Toyoda A."/>
            <person name="Oliveira C."/>
            <person name="Osipova E."/>
            <person name="Leigh N.D."/>
            <person name="Simon A."/>
            <person name="Yun M.H."/>
        </authorList>
    </citation>
    <scope>NUCLEOTIDE SEQUENCE</scope>
    <source>
        <strain evidence="3">20211129_DDA</strain>
        <tissue evidence="3">Liver</tissue>
    </source>
</reference>
<gene>
    <name evidence="3" type="ORF">NDU88_000954</name>
</gene>
<keyword evidence="4" id="KW-1185">Reference proteome</keyword>
<evidence type="ECO:0000313" key="3">
    <source>
        <dbReference type="EMBL" id="KAJ1205520.1"/>
    </source>
</evidence>
<dbReference type="AlphaFoldDB" id="A0AAV7VV05"/>
<dbReference type="Proteomes" id="UP001066276">
    <property type="component" value="Chromosome 1_2"/>
</dbReference>
<evidence type="ECO:0000313" key="4">
    <source>
        <dbReference type="Proteomes" id="UP001066276"/>
    </source>
</evidence>
<sequence>MAISLLIDNSKASKQPLHLCFIDFNVAFDHMERTKLWSKLLDWGIPWPLLDLLMALHTDTWVQVKLGERMHLSRPLPTSKELKQGCVLAPTLFNLFLADLAQALDNYNLHVPRLCSLGLLSLMYADDPVLITHTKPHKPETRLKRPAGAQVEAPDGSPCRGNAGVLELDREHRRKAEGKGGGPREGLPESETLGPGGQRREEARVSLGRTRSPRGWRSPAVIGGPGGARPHKPEIGLKRTAGTQREAPDGSPCRGDAGVLELDRMECGEWRWAAPGPWGVVKPGENREGPGGAAPRRTRISCWPRGERGPERCLGRPVNTLLGPRADSGGLWRLGAPGGHYQTVRQELAPAESVNEPVALPNRENWRLDRGDDPGTKIEPTSWRAQATEKARWLTELAAEGERSAEEASGRLLVISSQLFAPRACEHRRLLT</sequence>
<dbReference type="PROSITE" id="PS50878">
    <property type="entry name" value="RT_POL"/>
    <property type="match status" value="1"/>
</dbReference>
<accession>A0AAV7VV05</accession>
<evidence type="ECO:0000256" key="1">
    <source>
        <dbReference type="SAM" id="MobiDB-lite"/>
    </source>
</evidence>
<dbReference type="Pfam" id="PF00078">
    <property type="entry name" value="RVT_1"/>
    <property type="match status" value="1"/>
</dbReference>
<dbReference type="InterPro" id="IPR000477">
    <property type="entry name" value="RT_dom"/>
</dbReference>
<feature type="region of interest" description="Disordered" evidence="1">
    <location>
        <begin position="281"/>
        <end position="303"/>
    </location>
</feature>
<protein>
    <recommendedName>
        <fullName evidence="2">Reverse transcriptase domain-containing protein</fullName>
    </recommendedName>
</protein>